<name>A0A177EIN7_9MICR</name>
<organism evidence="1 2">
    <name type="scientific">Nematocida displodere</name>
    <dbReference type="NCBI Taxonomy" id="1805483"/>
    <lineage>
        <taxon>Eukaryota</taxon>
        <taxon>Fungi</taxon>
        <taxon>Fungi incertae sedis</taxon>
        <taxon>Microsporidia</taxon>
        <taxon>Nematocida</taxon>
    </lineage>
</organism>
<reference evidence="1 2" key="1">
    <citation type="submission" date="2016-02" db="EMBL/GenBank/DDBJ databases">
        <title>Discovery of a natural microsporidian pathogen with a broad tissue tropism in Caenorhabditis elegans.</title>
        <authorList>
            <person name="Luallen R.J."/>
            <person name="Reinke A.W."/>
            <person name="Tong L."/>
            <person name="Botts M.R."/>
            <person name="Felix M.-A."/>
            <person name="Troemel E.R."/>
        </authorList>
    </citation>
    <scope>NUCLEOTIDE SEQUENCE [LARGE SCALE GENOMIC DNA]</scope>
    <source>
        <strain evidence="1 2">JUm2807</strain>
    </source>
</reference>
<keyword evidence="2" id="KW-1185">Reference proteome</keyword>
<comment type="caution">
    <text evidence="1">The sequence shown here is derived from an EMBL/GenBank/DDBJ whole genome shotgun (WGS) entry which is preliminary data.</text>
</comment>
<dbReference type="OrthoDB" id="2191697at2759"/>
<gene>
    <name evidence="1" type="ORF">NEDG_00308</name>
</gene>
<evidence type="ECO:0000313" key="2">
    <source>
        <dbReference type="Proteomes" id="UP000185944"/>
    </source>
</evidence>
<dbReference type="VEuPathDB" id="MicrosporidiaDB:NEDG_00308"/>
<dbReference type="Proteomes" id="UP000185944">
    <property type="component" value="Unassembled WGS sequence"/>
</dbReference>
<accession>A0A177EIN7</accession>
<protein>
    <submittedName>
        <fullName evidence="1">Uncharacterized protein</fullName>
    </submittedName>
</protein>
<dbReference type="GeneID" id="93646658"/>
<dbReference type="RefSeq" id="XP_067545434.1">
    <property type="nucleotide sequence ID" value="XM_067687726.1"/>
</dbReference>
<evidence type="ECO:0000313" key="1">
    <source>
        <dbReference type="EMBL" id="OAG31833.1"/>
    </source>
</evidence>
<dbReference type="EMBL" id="LTDL01000014">
    <property type="protein sequence ID" value="OAG31833.1"/>
    <property type="molecule type" value="Genomic_DNA"/>
</dbReference>
<sequence>MTLPSELAMNIRILKAFAESRPVGPPRHFVISSILKRLKKPNIITGEMFWKFLSLYYGAKEELEMPGPESEHAPFVLEAFLQEHS</sequence>
<proteinExistence type="predicted"/>
<dbReference type="AlphaFoldDB" id="A0A177EIN7"/>